<feature type="transmembrane region" description="Helical" evidence="1">
    <location>
        <begin position="120"/>
        <end position="145"/>
    </location>
</feature>
<feature type="transmembrane region" description="Helical" evidence="1">
    <location>
        <begin position="6"/>
        <end position="27"/>
    </location>
</feature>
<sequence length="149" mass="16275">MTSPTFFYSSQPFLVLGVLLFCAGTLLGIPHGRSKRRADGNQTELWRIAHLSTCVGGIAVITLTLAMERIFGDHAFYMLAPFSLAACVFFVACTLSAWLNKAWNGDRLQPYVKSIYRLQILASVLSLAAVGITAGLLAGKVYMLWQTLA</sequence>
<evidence type="ECO:0000313" key="3">
    <source>
        <dbReference type="Proteomes" id="UP001234798"/>
    </source>
</evidence>
<keyword evidence="1" id="KW-0472">Membrane</keyword>
<accession>A0ABY9M9C7</accession>
<keyword evidence="1" id="KW-1133">Transmembrane helix</keyword>
<name>A0ABY9M9C7_9BURK</name>
<evidence type="ECO:0000256" key="1">
    <source>
        <dbReference type="SAM" id="Phobius"/>
    </source>
</evidence>
<proteinExistence type="predicted"/>
<keyword evidence="3" id="KW-1185">Reference proteome</keyword>
<dbReference type="RefSeq" id="WP_306948062.1">
    <property type="nucleotide sequence ID" value="NZ_CP132976.1"/>
</dbReference>
<gene>
    <name evidence="2" type="ORF">RAS12_10620</name>
</gene>
<reference evidence="2 3" key="1">
    <citation type="submission" date="2023-08" db="EMBL/GenBank/DDBJ databases">
        <title>Achromobacter seleniivolatilans sp. nov., isolated from seleniferous soil.</title>
        <authorList>
            <person name="Zhang S."/>
            <person name="Li K."/>
            <person name="Peng J."/>
            <person name="Zhao Q."/>
            <person name="Wang H."/>
            <person name="Guo Y."/>
        </authorList>
    </citation>
    <scope>NUCLEOTIDE SEQUENCE [LARGE SCALE GENOMIC DNA]</scope>
    <source>
        <strain evidence="2 3">R39</strain>
    </source>
</reference>
<dbReference type="EMBL" id="CP132976">
    <property type="protein sequence ID" value="WMD22798.1"/>
    <property type="molecule type" value="Genomic_DNA"/>
</dbReference>
<feature type="transmembrane region" description="Helical" evidence="1">
    <location>
        <begin position="79"/>
        <end position="99"/>
    </location>
</feature>
<keyword evidence="1" id="KW-0812">Transmembrane</keyword>
<feature type="transmembrane region" description="Helical" evidence="1">
    <location>
        <begin position="48"/>
        <end position="67"/>
    </location>
</feature>
<dbReference type="Proteomes" id="UP001234798">
    <property type="component" value="Chromosome"/>
</dbReference>
<organism evidence="2 3">
    <name type="scientific">Achromobacter seleniivolatilans</name>
    <dbReference type="NCBI Taxonomy" id="3047478"/>
    <lineage>
        <taxon>Bacteria</taxon>
        <taxon>Pseudomonadati</taxon>
        <taxon>Pseudomonadota</taxon>
        <taxon>Betaproteobacteria</taxon>
        <taxon>Burkholderiales</taxon>
        <taxon>Alcaligenaceae</taxon>
        <taxon>Achromobacter</taxon>
    </lineage>
</organism>
<protein>
    <submittedName>
        <fullName evidence="2">Uncharacterized protein</fullName>
    </submittedName>
</protein>
<evidence type="ECO:0000313" key="2">
    <source>
        <dbReference type="EMBL" id="WMD22798.1"/>
    </source>
</evidence>